<organism evidence="3 4">
    <name type="scientific">Pleodorina starrii</name>
    <dbReference type="NCBI Taxonomy" id="330485"/>
    <lineage>
        <taxon>Eukaryota</taxon>
        <taxon>Viridiplantae</taxon>
        <taxon>Chlorophyta</taxon>
        <taxon>core chlorophytes</taxon>
        <taxon>Chlorophyceae</taxon>
        <taxon>CS clade</taxon>
        <taxon>Chlamydomonadales</taxon>
        <taxon>Volvocaceae</taxon>
        <taxon>Pleodorina</taxon>
    </lineage>
</organism>
<dbReference type="EMBL" id="BRXU01000048">
    <property type="protein sequence ID" value="GLC61578.1"/>
    <property type="molecule type" value="Genomic_DNA"/>
</dbReference>
<keyword evidence="2" id="KW-1133">Transmembrane helix</keyword>
<protein>
    <submittedName>
        <fullName evidence="3">Glycosylphosphatidylinositol anchor attachment 1 protein</fullName>
    </submittedName>
</protein>
<comment type="caution">
    <text evidence="3">The sequence shown here is derived from an EMBL/GenBank/DDBJ whole genome shotgun (WGS) entry which is preliminary data.</text>
</comment>
<proteinExistence type="predicted"/>
<reference evidence="3 4" key="1">
    <citation type="journal article" date="2023" name="Commun. Biol.">
        <title>Reorganization of the ancestral sex-determining regions during the evolution of trioecy in Pleodorina starrii.</title>
        <authorList>
            <person name="Takahashi K."/>
            <person name="Suzuki S."/>
            <person name="Kawai-Toyooka H."/>
            <person name="Yamamoto K."/>
            <person name="Hamaji T."/>
            <person name="Ootsuki R."/>
            <person name="Yamaguchi H."/>
            <person name="Kawachi M."/>
            <person name="Higashiyama T."/>
            <person name="Nozaki H."/>
        </authorList>
    </citation>
    <scope>NUCLEOTIDE SEQUENCE [LARGE SCALE GENOMIC DNA]</scope>
    <source>
        <strain evidence="3 4">NIES-4479</strain>
    </source>
</reference>
<keyword evidence="4" id="KW-1185">Reference proteome</keyword>
<keyword evidence="2" id="KW-0812">Transmembrane</keyword>
<dbReference type="GO" id="GO:0042765">
    <property type="term" value="C:GPI-anchor transamidase complex"/>
    <property type="evidence" value="ECO:0007669"/>
    <property type="project" value="InterPro"/>
</dbReference>
<dbReference type="PANTHER" id="PTHR13304">
    <property type="entry name" value="GLYCOSYLPHOSPHATIDYLINOSITOL ANCHOR ATTACHMENT 1 PROTEIN"/>
    <property type="match status" value="1"/>
</dbReference>
<gene>
    <name evidence="3" type="primary">PLEST009991</name>
    <name evidence="3" type="ORF">PLESTB_001772100</name>
</gene>
<dbReference type="InterPro" id="IPR007246">
    <property type="entry name" value="Gaa1"/>
</dbReference>
<keyword evidence="2" id="KW-0472">Membrane</keyword>
<dbReference type="Pfam" id="PF04114">
    <property type="entry name" value="Gaa1"/>
    <property type="match status" value="1"/>
</dbReference>
<evidence type="ECO:0000313" key="4">
    <source>
        <dbReference type="Proteomes" id="UP001165080"/>
    </source>
</evidence>
<feature type="transmembrane region" description="Helical" evidence="2">
    <location>
        <begin position="609"/>
        <end position="634"/>
    </location>
</feature>
<dbReference type="Proteomes" id="UP001165080">
    <property type="component" value="Unassembled WGS sequence"/>
</dbReference>
<feature type="region of interest" description="Disordered" evidence="1">
    <location>
        <begin position="641"/>
        <end position="669"/>
    </location>
</feature>
<evidence type="ECO:0000256" key="1">
    <source>
        <dbReference type="SAM" id="MobiDB-lite"/>
    </source>
</evidence>
<dbReference type="AlphaFoldDB" id="A0A9W6C0M3"/>
<feature type="transmembrane region" description="Helical" evidence="2">
    <location>
        <begin position="735"/>
        <end position="763"/>
    </location>
</feature>
<dbReference type="OrthoDB" id="445301at2759"/>
<dbReference type="PANTHER" id="PTHR13304:SF0">
    <property type="entry name" value="GLYCOSYLPHOSPHATIDYLINOSITOL ANCHOR ATTACHMENT 1 PROTEIN"/>
    <property type="match status" value="1"/>
</dbReference>
<feature type="transmembrane region" description="Helical" evidence="2">
    <location>
        <begin position="808"/>
        <end position="829"/>
    </location>
</feature>
<name>A0A9W6C0M3_9CHLO</name>
<evidence type="ECO:0000313" key="3">
    <source>
        <dbReference type="EMBL" id="GLC61578.1"/>
    </source>
</evidence>
<accession>A0A9W6C0M3</accession>
<evidence type="ECO:0000256" key="2">
    <source>
        <dbReference type="SAM" id="Phobius"/>
    </source>
</evidence>
<sequence>MLGEMAPPTTQPKRERPLFRLLSLLVDNAHRITLLLITASVLGLLALPLLDRSIRFEEKGLLAGMSHPNVGYSASADTAELLRISRSAGGAAFQRPGAAAALAAELRSAGLTDTQLSRPTVIAPGLEAGGPPSPCRCTNVHTRVRAPRGDGLESLALVTPLAFSPQRPDPAYDGRNQSAEAAELALMTAAGLVLHMARGHVAAGSETGSEFGSASDGRGGGRWLVRDLLWVVPDLSCGGYQCLEAWVRQYHGEVTAGTAVRQEANASASSLPPSSAGLGAAMVRGGVIQQAVVLEALAGASYDTSELLVVGHDGLLPKLDMFYLLRYLFNYPVAATLWRDELVDAPTQSLTAPLMGLLPEGLVEPQALRSYVRRLLTGLQFSWHQAVGQPGGPHAAFKDFMVDAATVRLTTKHRRSPDPTSASRYEQQQRQQHLQQRALSLSYCLELTLRSLNNLVERVHHSPFLYVLTDTDRFVSVERYVAPAVALTAALQLQAAWSMAVAQRALEAPMAPEAAAATTGAVAAALSSASQPRIWAAAAARAAARTAVLAVAAAALRALACGSPSCLQGGFGAAAAPGSSGAAVPPWVAAGAAALRRALALPLATPEGLLAVGAVLFAAGAAAVAAAGLAGLLAGAAASGEWSGTDDGKPAAAEPAAEERTPEAAAAERSAAAEARAVEAVRGGSAATPAAAGVQREVASGTDACRSDGEREHIGAVRESQAVCAAAGMWHAERVVVLTATAVAMTTLVCLNWAAALVAGMYLAPLALWQGWAAGRWAPPAQKACGRRGYGDGASTAGAGARVLRERLMYVLLWAMWIAWNPLVYLVLVCKGVAAVGFVRPMPMLHGTAAGAICALSATNYWCAGVVAASLWLFGGGSIRG</sequence>
<dbReference type="GO" id="GO:0016255">
    <property type="term" value="P:attachment of GPI anchor to protein"/>
    <property type="evidence" value="ECO:0007669"/>
    <property type="project" value="TreeGrafter"/>
</dbReference>
<feature type="transmembrane region" description="Helical" evidence="2">
    <location>
        <begin position="849"/>
        <end position="874"/>
    </location>
</feature>